<dbReference type="WBParaSite" id="BPAG_0001392901-mRNA-1">
    <property type="protein sequence ID" value="BPAG_0001392901-mRNA-1"/>
    <property type="gene ID" value="BPAG_0001392901"/>
</dbReference>
<sequence>MGDDYEILDPIKTDAKTDDEAKTGPPSTPMLSSIKQPINTIAIGPTIGGSRKESGKSKVKGKAILRKKDVEIEVEEQKQSKKSDNKRLSDKVGKQLAEEEQKQKNDDDRLEDVYEYESAVSSMRRAFLIATASGFLICILHSLLGIIYLGCLFHFIFFNHN</sequence>
<evidence type="ECO:0000256" key="2">
    <source>
        <dbReference type="SAM" id="Phobius"/>
    </source>
</evidence>
<dbReference type="AlphaFoldDB" id="A0A0N4TY45"/>
<feature type="compositionally biased region" description="Polar residues" evidence="1">
    <location>
        <begin position="29"/>
        <end position="39"/>
    </location>
</feature>
<name>A0A0N4TY45_BRUPA</name>
<reference evidence="5" key="1">
    <citation type="submission" date="2017-02" db="UniProtKB">
        <authorList>
            <consortium name="WormBaseParasite"/>
        </authorList>
    </citation>
    <scope>IDENTIFICATION</scope>
</reference>
<proteinExistence type="predicted"/>
<keyword evidence="2" id="KW-0472">Membrane</keyword>
<keyword evidence="2" id="KW-1133">Transmembrane helix</keyword>
<evidence type="ECO:0000256" key="1">
    <source>
        <dbReference type="SAM" id="MobiDB-lite"/>
    </source>
</evidence>
<reference evidence="3 4" key="2">
    <citation type="submission" date="2018-11" db="EMBL/GenBank/DDBJ databases">
        <authorList>
            <consortium name="Pathogen Informatics"/>
        </authorList>
    </citation>
    <scope>NUCLEOTIDE SEQUENCE [LARGE SCALE GENOMIC DNA]</scope>
</reference>
<feature type="region of interest" description="Disordered" evidence="1">
    <location>
        <begin position="74"/>
        <end position="109"/>
    </location>
</feature>
<dbReference type="EMBL" id="UZAD01013463">
    <property type="protein sequence ID" value="VDN95042.1"/>
    <property type="molecule type" value="Genomic_DNA"/>
</dbReference>
<gene>
    <name evidence="3" type="ORF">BPAG_LOCUS13857</name>
</gene>
<feature type="transmembrane region" description="Helical" evidence="2">
    <location>
        <begin position="126"/>
        <end position="157"/>
    </location>
</feature>
<feature type="compositionally biased region" description="Basic and acidic residues" evidence="1">
    <location>
        <begin position="74"/>
        <end position="107"/>
    </location>
</feature>
<evidence type="ECO:0000313" key="3">
    <source>
        <dbReference type="EMBL" id="VDN95042.1"/>
    </source>
</evidence>
<evidence type="ECO:0000313" key="5">
    <source>
        <dbReference type="WBParaSite" id="BPAG_0001392901-mRNA-1"/>
    </source>
</evidence>
<protein>
    <submittedName>
        <fullName evidence="3 5">Uncharacterized protein</fullName>
    </submittedName>
</protein>
<organism evidence="5">
    <name type="scientific">Brugia pahangi</name>
    <name type="common">Filarial nematode worm</name>
    <dbReference type="NCBI Taxonomy" id="6280"/>
    <lineage>
        <taxon>Eukaryota</taxon>
        <taxon>Metazoa</taxon>
        <taxon>Ecdysozoa</taxon>
        <taxon>Nematoda</taxon>
        <taxon>Chromadorea</taxon>
        <taxon>Rhabditida</taxon>
        <taxon>Spirurina</taxon>
        <taxon>Spiruromorpha</taxon>
        <taxon>Filarioidea</taxon>
        <taxon>Onchocercidae</taxon>
        <taxon>Brugia</taxon>
    </lineage>
</organism>
<keyword evidence="4" id="KW-1185">Reference proteome</keyword>
<accession>A0A0N4TY45</accession>
<feature type="compositionally biased region" description="Basic and acidic residues" evidence="1">
    <location>
        <begin position="9"/>
        <end position="22"/>
    </location>
</feature>
<feature type="region of interest" description="Disordered" evidence="1">
    <location>
        <begin position="1"/>
        <end position="61"/>
    </location>
</feature>
<keyword evidence="2" id="KW-0812">Transmembrane</keyword>
<evidence type="ECO:0000313" key="4">
    <source>
        <dbReference type="Proteomes" id="UP000278627"/>
    </source>
</evidence>
<dbReference type="Proteomes" id="UP000278627">
    <property type="component" value="Unassembled WGS sequence"/>
</dbReference>